<accession>A0AA86S4C8</accession>
<keyword evidence="1" id="KW-0732">Signal</keyword>
<dbReference type="AlphaFoldDB" id="A0AA86S4C8"/>
<dbReference type="Proteomes" id="UP001189624">
    <property type="component" value="Chromosome 2"/>
</dbReference>
<reference evidence="2" key="1">
    <citation type="submission" date="2023-10" db="EMBL/GenBank/DDBJ databases">
        <authorList>
            <person name="Domelevo Entfellner J.-B."/>
        </authorList>
    </citation>
    <scope>NUCLEOTIDE SEQUENCE</scope>
</reference>
<gene>
    <name evidence="2" type="ORF">AYBTSS11_LOCUS6708</name>
</gene>
<keyword evidence="3" id="KW-1185">Reference proteome</keyword>
<proteinExistence type="predicted"/>
<evidence type="ECO:0000256" key="1">
    <source>
        <dbReference type="SAM" id="SignalP"/>
    </source>
</evidence>
<dbReference type="Gramene" id="rna-AYBTSS11_LOCUS6708">
    <property type="protein sequence ID" value="CAJ1934068.1"/>
    <property type="gene ID" value="gene-AYBTSS11_LOCUS6708"/>
</dbReference>
<evidence type="ECO:0000313" key="3">
    <source>
        <dbReference type="Proteomes" id="UP001189624"/>
    </source>
</evidence>
<protein>
    <submittedName>
        <fullName evidence="2">Uncharacterized protein</fullName>
    </submittedName>
</protein>
<sequence length="121" mass="13400">MFVKWSGLFTLFKWASPFSISPSSGAMTTRYVRVNVATPLALAELGFHSINILQASRGNGCPQGSMMDDGQRRFRSLPLTTKNTYRSASNLQNDLAVLMNNYYDGLPTAANFSTKYTTMLT</sequence>
<feature type="chain" id="PRO_5041675795" evidence="1">
    <location>
        <begin position="18"/>
        <end position="121"/>
    </location>
</feature>
<organism evidence="2 3">
    <name type="scientific">Sphenostylis stenocarpa</name>
    <dbReference type="NCBI Taxonomy" id="92480"/>
    <lineage>
        <taxon>Eukaryota</taxon>
        <taxon>Viridiplantae</taxon>
        <taxon>Streptophyta</taxon>
        <taxon>Embryophyta</taxon>
        <taxon>Tracheophyta</taxon>
        <taxon>Spermatophyta</taxon>
        <taxon>Magnoliopsida</taxon>
        <taxon>eudicotyledons</taxon>
        <taxon>Gunneridae</taxon>
        <taxon>Pentapetalae</taxon>
        <taxon>rosids</taxon>
        <taxon>fabids</taxon>
        <taxon>Fabales</taxon>
        <taxon>Fabaceae</taxon>
        <taxon>Papilionoideae</taxon>
        <taxon>50 kb inversion clade</taxon>
        <taxon>NPAAA clade</taxon>
        <taxon>indigoferoid/millettioid clade</taxon>
        <taxon>Phaseoleae</taxon>
        <taxon>Sphenostylis</taxon>
    </lineage>
</organism>
<feature type="signal peptide" evidence="1">
    <location>
        <begin position="1"/>
        <end position="17"/>
    </location>
</feature>
<evidence type="ECO:0000313" key="2">
    <source>
        <dbReference type="EMBL" id="CAJ1934068.1"/>
    </source>
</evidence>
<name>A0AA86S4C8_9FABA</name>
<dbReference type="EMBL" id="OY731399">
    <property type="protein sequence ID" value="CAJ1934068.1"/>
    <property type="molecule type" value="Genomic_DNA"/>
</dbReference>